<dbReference type="SUPFAM" id="SSF48371">
    <property type="entry name" value="ARM repeat"/>
    <property type="match status" value="1"/>
</dbReference>
<dbReference type="Proteomes" id="UP000886520">
    <property type="component" value="Chromosome 23"/>
</dbReference>
<keyword evidence="7" id="KW-1185">Reference proteome</keyword>
<evidence type="ECO:0000256" key="5">
    <source>
        <dbReference type="SAM" id="MobiDB-lite"/>
    </source>
</evidence>
<dbReference type="EMBL" id="JABFUD020000023">
    <property type="protein sequence ID" value="KAI5061061.1"/>
    <property type="molecule type" value="Genomic_DNA"/>
</dbReference>
<proteinExistence type="inferred from homology"/>
<dbReference type="PANTHER" id="PTHR10257:SF3">
    <property type="entry name" value="SERINE_THREONINE-PROTEIN PHOSPHATASE 2A 56 KDA REGULATORY SUBUNIT GAMMA ISOFORM"/>
    <property type="match status" value="1"/>
</dbReference>
<feature type="region of interest" description="Disordered" evidence="5">
    <location>
        <begin position="1"/>
        <end position="32"/>
    </location>
</feature>
<keyword evidence="3" id="KW-0963">Cytoplasm</keyword>
<dbReference type="GO" id="GO:0019888">
    <property type="term" value="F:protein phosphatase regulator activity"/>
    <property type="evidence" value="ECO:0007669"/>
    <property type="project" value="UniProtKB-UniRule"/>
</dbReference>
<dbReference type="PANTHER" id="PTHR10257">
    <property type="entry name" value="SERINE/THREONINE PROTEIN PHOSPHATASE 2A PP2A REGULATORY SUBUNIT B"/>
    <property type="match status" value="1"/>
</dbReference>
<name>A0A9D4Z617_ADICA</name>
<evidence type="ECO:0000256" key="1">
    <source>
        <dbReference type="ARBA" id="ARBA00004496"/>
    </source>
</evidence>
<protein>
    <recommendedName>
        <fullName evidence="4">Serine/threonine protein phosphatase 2A regulatory subunit</fullName>
    </recommendedName>
</protein>
<dbReference type="InterPro" id="IPR002554">
    <property type="entry name" value="PP2A_B56"/>
</dbReference>
<gene>
    <name evidence="6" type="ORF">GOP47_0023566</name>
</gene>
<sequence>MIKHILGRLPRSSKPPKSEVSNNEADGGANTSTASASLVMHNRLGAKDVRLTPFPVCSGADTSFEPLPSFRDVPSSERPNLFIRKLDLCCVVFDFSDASKNVKEKEIKRQTLVELVDYVGSCTSKFSEFAMEEVARMVARNIFRTLLPLRRHEASVVDSYDAEDEEQAMEPSWPHLQLVYELFLRFIVSSEVDPKICKRYVKQSFIHRLMGLFDSEDFREREYLKTILHRVYGKYMSYRPFIRRTISHIFYRFIFETEKHNGIAELLEILSSIINGYALPVKEEHKLFLVRALIPLHKPTCVSAYHRQLNGCIIQFVEKDFKLADTIIRGLLKYWPITNSHKEVLFLNELEEVLELTQPAEFQRCMVPLFKRIGQSLNSPHFQVAERALFLWNNDHIVNLVAQNRAVIIPLVFAPLEKNIQSHWNQAVHSLTLNVRKILVEMDQELFLECKRKFEEDKAKKIESNERRQVVWQRLEALALSNQTEKPKEELLLLKNRSDLLDKVH</sequence>
<dbReference type="InterPro" id="IPR011989">
    <property type="entry name" value="ARM-like"/>
</dbReference>
<dbReference type="AlphaFoldDB" id="A0A9D4Z617"/>
<dbReference type="GO" id="GO:0005737">
    <property type="term" value="C:cytoplasm"/>
    <property type="evidence" value="ECO:0007669"/>
    <property type="project" value="UniProtKB-SubCell"/>
</dbReference>
<reference evidence="6" key="1">
    <citation type="submission" date="2021-01" db="EMBL/GenBank/DDBJ databases">
        <title>Adiantum capillus-veneris genome.</title>
        <authorList>
            <person name="Fang Y."/>
            <person name="Liao Q."/>
        </authorList>
    </citation>
    <scope>NUCLEOTIDE SEQUENCE</scope>
    <source>
        <strain evidence="6">H3</strain>
        <tissue evidence="6">Leaf</tissue>
    </source>
</reference>
<evidence type="ECO:0000313" key="7">
    <source>
        <dbReference type="Proteomes" id="UP000886520"/>
    </source>
</evidence>
<dbReference type="InterPro" id="IPR016024">
    <property type="entry name" value="ARM-type_fold"/>
</dbReference>
<dbReference type="Gene3D" id="1.25.10.10">
    <property type="entry name" value="Leucine-rich Repeat Variant"/>
    <property type="match status" value="1"/>
</dbReference>
<dbReference type="OrthoDB" id="10264446at2759"/>
<organism evidence="6 7">
    <name type="scientific">Adiantum capillus-veneris</name>
    <name type="common">Maidenhair fern</name>
    <dbReference type="NCBI Taxonomy" id="13818"/>
    <lineage>
        <taxon>Eukaryota</taxon>
        <taxon>Viridiplantae</taxon>
        <taxon>Streptophyta</taxon>
        <taxon>Embryophyta</taxon>
        <taxon>Tracheophyta</taxon>
        <taxon>Polypodiopsida</taxon>
        <taxon>Polypodiidae</taxon>
        <taxon>Polypodiales</taxon>
        <taxon>Pteridineae</taxon>
        <taxon>Pteridaceae</taxon>
        <taxon>Vittarioideae</taxon>
        <taxon>Adiantum</taxon>
    </lineage>
</organism>
<evidence type="ECO:0000256" key="2">
    <source>
        <dbReference type="ARBA" id="ARBA00009745"/>
    </source>
</evidence>
<dbReference type="PIRSF" id="PIRSF028043">
    <property type="entry name" value="PP2A_B56"/>
    <property type="match status" value="1"/>
</dbReference>
<feature type="compositionally biased region" description="Polar residues" evidence="5">
    <location>
        <begin position="19"/>
        <end position="32"/>
    </location>
</feature>
<evidence type="ECO:0000256" key="4">
    <source>
        <dbReference type="PIRNR" id="PIRNR028043"/>
    </source>
</evidence>
<evidence type="ECO:0000256" key="3">
    <source>
        <dbReference type="ARBA" id="ARBA00022490"/>
    </source>
</evidence>
<comment type="function">
    <text evidence="4">The B regulatory subunit might modulate substrate selectivity and catalytic activity, and also might direct the localization of the catalytic enzyme to a particular subcellular compartment.</text>
</comment>
<dbReference type="GO" id="GO:0007165">
    <property type="term" value="P:signal transduction"/>
    <property type="evidence" value="ECO:0007669"/>
    <property type="project" value="InterPro"/>
</dbReference>
<evidence type="ECO:0000313" key="6">
    <source>
        <dbReference type="EMBL" id="KAI5061061.1"/>
    </source>
</evidence>
<dbReference type="Pfam" id="PF01603">
    <property type="entry name" value="B56"/>
    <property type="match status" value="1"/>
</dbReference>
<accession>A0A9D4Z617</accession>
<comment type="caution">
    <text evidence="6">The sequence shown here is derived from an EMBL/GenBank/DDBJ whole genome shotgun (WGS) entry which is preliminary data.</text>
</comment>
<dbReference type="FunFam" id="1.25.10.10:FF:000041">
    <property type="entry name" value="Serine/threonine protein phosphatase 2A regulatory subunit"/>
    <property type="match status" value="1"/>
</dbReference>
<comment type="similarity">
    <text evidence="2">Belongs to the phosphatase 2A regulatory subunit B56 family.</text>
</comment>
<dbReference type="GO" id="GO:0000159">
    <property type="term" value="C:protein phosphatase type 2A complex"/>
    <property type="evidence" value="ECO:0007669"/>
    <property type="project" value="UniProtKB-UniRule"/>
</dbReference>
<comment type="subcellular location">
    <subcellularLocation>
        <location evidence="1">Cytoplasm</location>
    </subcellularLocation>
</comment>